<evidence type="ECO:0000313" key="1">
    <source>
        <dbReference type="Proteomes" id="UP000887580"/>
    </source>
</evidence>
<evidence type="ECO:0000313" key="2">
    <source>
        <dbReference type="WBParaSite" id="PS1159_v2.g6350.t1"/>
    </source>
</evidence>
<sequence>MMILIFEVNNQHQSAAYLIRILSNLQPSDPTPAFLGTLLNFKILFVFGIIVACLIFGFIMGIFFAININRTLNTKKALMVPKTRQLHKQLQYALTIQTIAPLIVGTIPCLCLFLLSFANAEYQTFCIILSMFFSLISIVKPLAAILFIKPYRTHFMKIFFKKVWRSSQFSTQEGEQSRPRPQTAA</sequence>
<organism evidence="1 2">
    <name type="scientific">Panagrolaimus sp. PS1159</name>
    <dbReference type="NCBI Taxonomy" id="55785"/>
    <lineage>
        <taxon>Eukaryota</taxon>
        <taxon>Metazoa</taxon>
        <taxon>Ecdysozoa</taxon>
        <taxon>Nematoda</taxon>
        <taxon>Chromadorea</taxon>
        <taxon>Rhabditida</taxon>
        <taxon>Tylenchina</taxon>
        <taxon>Panagrolaimomorpha</taxon>
        <taxon>Panagrolaimoidea</taxon>
        <taxon>Panagrolaimidae</taxon>
        <taxon>Panagrolaimus</taxon>
    </lineage>
</organism>
<dbReference type="Proteomes" id="UP000887580">
    <property type="component" value="Unplaced"/>
</dbReference>
<name>A0AC35GLT4_9BILA</name>
<dbReference type="WBParaSite" id="PS1159_v2.g6350.t1">
    <property type="protein sequence ID" value="PS1159_v2.g6350.t1"/>
    <property type="gene ID" value="PS1159_v2.g6350"/>
</dbReference>
<reference evidence="2" key="1">
    <citation type="submission" date="2022-11" db="UniProtKB">
        <authorList>
            <consortium name="WormBaseParasite"/>
        </authorList>
    </citation>
    <scope>IDENTIFICATION</scope>
</reference>
<accession>A0AC35GLT4</accession>
<protein>
    <submittedName>
        <fullName evidence="2">G protein-coupled receptor</fullName>
    </submittedName>
</protein>
<proteinExistence type="predicted"/>